<accession>A0A317G591</accession>
<evidence type="ECO:0000313" key="2">
    <source>
        <dbReference type="EMBL" id="PWT29225.1"/>
    </source>
</evidence>
<dbReference type="InterPro" id="IPR043519">
    <property type="entry name" value="NT_sf"/>
</dbReference>
<dbReference type="GO" id="GO:0009100">
    <property type="term" value="P:glycoprotein metabolic process"/>
    <property type="evidence" value="ECO:0007669"/>
    <property type="project" value="UniProtKB-ARBA"/>
</dbReference>
<dbReference type="GO" id="GO:0016740">
    <property type="term" value="F:transferase activity"/>
    <property type="evidence" value="ECO:0007669"/>
    <property type="project" value="UniProtKB-KW"/>
</dbReference>
<dbReference type="Proteomes" id="UP000245488">
    <property type="component" value="Chromosome"/>
</dbReference>
<dbReference type="EMBL" id="NXNG01000001">
    <property type="protein sequence ID" value="PWT29225.1"/>
    <property type="molecule type" value="Genomic_DNA"/>
</dbReference>
<keyword evidence="3" id="KW-1185">Reference proteome</keyword>
<proteinExistence type="predicted"/>
<dbReference type="PANTHER" id="PTHR43404:SF2">
    <property type="entry name" value="LIPOPOLYSACCHARIDE CHOLINEPHOSPHOTRANSFERASE LICD"/>
    <property type="match status" value="1"/>
</dbReference>
<sequence length="344" mass="39603">MYIWRRLTGSRRSASSFVPKSSMRNTKFKGRCTLSLSTVNAFKHMESAGNVVLDDKQLAALQKTLNMILADIISVCEENNITYTLGGGSALGAVRHHGFIPWDDDIDINMPRRDYDVFIPLFTRKFGWKYWIHTPQGTKGYNLLLSRIRLKGTSVVTREDFKNKEAGAFIDLFVMENTFNNALARNLHGLACCGLGFLVSCRKFYRDRKQMMKMAADSGEAGMAKVFKMKIAIGFLISFISLDTLVRIGDNVNRICKNDHSKYVTVPTGRKYFFGEMYLRKDVCRTRKVLYDGNLYRVPRNIDLYLKNLYGDYMKLPSPDQIEKHIFFKPFYLSLEEKSSIEKR</sequence>
<evidence type="ECO:0000259" key="1">
    <source>
        <dbReference type="Pfam" id="PF04991"/>
    </source>
</evidence>
<dbReference type="AlphaFoldDB" id="A0A317G591"/>
<dbReference type="Pfam" id="PF04991">
    <property type="entry name" value="LicD"/>
    <property type="match status" value="1"/>
</dbReference>
<dbReference type="InterPro" id="IPR052942">
    <property type="entry name" value="LPS_cholinephosphotransferase"/>
</dbReference>
<comment type="caution">
    <text evidence="2">The sequence shown here is derived from an EMBL/GenBank/DDBJ whole genome shotgun (WGS) entry which is preliminary data.</text>
</comment>
<reference evidence="2 3" key="1">
    <citation type="submission" date="2017-09" db="EMBL/GenBank/DDBJ databases">
        <title>High-quality draft genome sequence of Butyrivibrio fibrisolvens INBov1, isolated from cow rumen.</title>
        <authorList>
            <person name="Rodriguez Hernaez J."/>
            <person name="Rivarola M."/>
            <person name="Paniego N."/>
            <person name="Cravero S."/>
            <person name="Ceron Cucchi M."/>
            <person name="Martinez M.C."/>
        </authorList>
    </citation>
    <scope>NUCLEOTIDE SEQUENCE [LARGE SCALE GENOMIC DNA]</scope>
    <source>
        <strain evidence="2 3">INBov1</strain>
    </source>
</reference>
<evidence type="ECO:0000313" key="3">
    <source>
        <dbReference type="Proteomes" id="UP000245488"/>
    </source>
</evidence>
<dbReference type="SUPFAM" id="SSF81301">
    <property type="entry name" value="Nucleotidyltransferase"/>
    <property type="match status" value="1"/>
</dbReference>
<dbReference type="PANTHER" id="PTHR43404">
    <property type="entry name" value="LIPOPOLYSACCHARIDE CHOLINEPHOSPHOTRANSFERASE LICD"/>
    <property type="match status" value="1"/>
</dbReference>
<protein>
    <submittedName>
        <fullName evidence="2">Lipopolysaccharide cholinephosphotransferase</fullName>
    </submittedName>
</protein>
<dbReference type="InterPro" id="IPR007074">
    <property type="entry name" value="LicD/FKTN/FKRP_NTP_transf"/>
</dbReference>
<keyword evidence="2" id="KW-0808">Transferase</keyword>
<organism evidence="2 3">
    <name type="scientific">Butyrivibrio fibrisolvens</name>
    <dbReference type="NCBI Taxonomy" id="831"/>
    <lineage>
        <taxon>Bacteria</taxon>
        <taxon>Bacillati</taxon>
        <taxon>Bacillota</taxon>
        <taxon>Clostridia</taxon>
        <taxon>Lachnospirales</taxon>
        <taxon>Lachnospiraceae</taxon>
        <taxon>Butyrivibrio</taxon>
    </lineage>
</organism>
<feature type="domain" description="LicD/FKTN/FKRP nucleotidyltransferase" evidence="1">
    <location>
        <begin position="76"/>
        <end position="311"/>
    </location>
</feature>
<name>A0A317G591_BUTFI</name>
<gene>
    <name evidence="2" type="ORF">CPT75_20040</name>
</gene>